<comment type="catalytic activity">
    <reaction evidence="4">
        <text>N-acetyl-L-cysteine + H2O = L-cysteine + acetate</text>
        <dbReference type="Rhea" id="RHEA:75515"/>
        <dbReference type="ChEBI" id="CHEBI:15377"/>
        <dbReference type="ChEBI" id="CHEBI:30089"/>
        <dbReference type="ChEBI" id="CHEBI:35235"/>
        <dbReference type="ChEBI" id="CHEBI:78236"/>
    </reaction>
    <physiologicalReaction direction="left-to-right" evidence="4">
        <dbReference type="Rhea" id="RHEA:75516"/>
    </physiologicalReaction>
</comment>
<keyword evidence="3" id="KW-0378">Hydrolase</keyword>
<dbReference type="PANTHER" id="PTHR11014">
    <property type="entry name" value="PEPTIDASE M20 FAMILY MEMBER"/>
    <property type="match status" value="1"/>
</dbReference>
<dbReference type="GO" id="GO:0019877">
    <property type="term" value="P:diaminopimelate biosynthetic process"/>
    <property type="evidence" value="ECO:0007669"/>
    <property type="project" value="UniProtKB-ARBA"/>
</dbReference>
<feature type="binding site" evidence="5">
    <location>
        <position position="363"/>
    </location>
    <ligand>
        <name>Mn(2+)</name>
        <dbReference type="ChEBI" id="CHEBI:29035"/>
        <label>2</label>
    </ligand>
</feature>
<feature type="binding site" evidence="5">
    <location>
        <position position="164"/>
    </location>
    <ligand>
        <name>Mn(2+)</name>
        <dbReference type="ChEBI" id="CHEBI:29035"/>
        <label>2</label>
    </ligand>
</feature>
<dbReference type="PANTHER" id="PTHR11014:SF63">
    <property type="entry name" value="METALLOPEPTIDASE, PUTATIVE (AFU_ORTHOLOGUE AFUA_6G09600)-RELATED"/>
    <property type="match status" value="1"/>
</dbReference>
<organism evidence="7">
    <name type="scientific">Ornithinibacillus sp. 4-3</name>
    <dbReference type="NCBI Taxonomy" id="3231488"/>
    <lineage>
        <taxon>Bacteria</taxon>
        <taxon>Bacillati</taxon>
        <taxon>Bacillota</taxon>
        <taxon>Bacilli</taxon>
        <taxon>Bacillales</taxon>
        <taxon>Bacillaceae</taxon>
        <taxon>Ornithinibacillus</taxon>
    </lineage>
</organism>
<accession>A0AB39HM36</accession>
<dbReference type="GO" id="GO:0050118">
    <property type="term" value="F:N-acetyldiaminopimelate deacetylase activity"/>
    <property type="evidence" value="ECO:0007669"/>
    <property type="project" value="UniProtKB-ARBA"/>
</dbReference>
<protein>
    <submittedName>
        <fullName evidence="7">M20 family metallopeptidase</fullName>
    </submittedName>
</protein>
<dbReference type="RefSeq" id="WP_368653131.1">
    <property type="nucleotide sequence ID" value="NZ_CP162599.1"/>
</dbReference>
<dbReference type="CDD" id="cd08021">
    <property type="entry name" value="M20_Acy1_YhaA-like"/>
    <property type="match status" value="1"/>
</dbReference>
<dbReference type="PIRSF" id="PIRSF005962">
    <property type="entry name" value="Pept_M20D_amidohydro"/>
    <property type="match status" value="1"/>
</dbReference>
<dbReference type="InterPro" id="IPR036264">
    <property type="entry name" value="Bact_exopeptidase_dim_dom"/>
</dbReference>
<dbReference type="InterPro" id="IPR002933">
    <property type="entry name" value="Peptidase_M20"/>
</dbReference>
<evidence type="ECO:0000256" key="1">
    <source>
        <dbReference type="ARBA" id="ARBA00006153"/>
    </source>
</evidence>
<reference evidence="7" key="1">
    <citation type="submission" date="2024-07" db="EMBL/GenBank/DDBJ databases">
        <title>Halotolerant mesophilic bacterium Ornithinibacillus sp. 4-3, sp. nov., isolated from soil.</title>
        <authorList>
            <person name="Sidarenka A.V."/>
            <person name="Guliayeva D.E."/>
            <person name="Leanovich S.I."/>
            <person name="Hileuskaya K.S."/>
            <person name="Akhremchuk A.E."/>
            <person name="Sikolenko M.A."/>
            <person name="Valentovich L.N."/>
        </authorList>
    </citation>
    <scope>NUCLEOTIDE SEQUENCE</scope>
    <source>
        <strain evidence="7">4-3</strain>
    </source>
</reference>
<feature type="binding site" evidence="5">
    <location>
        <position position="104"/>
    </location>
    <ligand>
        <name>Mn(2+)</name>
        <dbReference type="ChEBI" id="CHEBI:29035"/>
        <label>2</label>
    </ligand>
</feature>
<sequence length="396" mass="42839">MDIKALHTDLEELFPKMVEIRRDLHRHPELAYQEVRTAKIIADYLENLGIEVRTKVGGNGVVGTLKGGKPGKTVAIRADFDALPIQDEKDVEYKSTIPNVMHACGHDGHTATLLGIATVLAKHRDELEGTVVFLHQHAEEAIGGAAPMIEDGCLEGVDVVFGTHLSSTESVGGIYIRSGYMMAATDGFEVTINGKGGHGASPHETVDPLVIGSQLVMNLQQIVSRNVDPIESAVLTVGSFHSGKASNVIPDTAKITGTVRTYVPEIRDLMEKRITQLANTVCQGNGATCEIKYHRGYDAVWNHPAETTYIEDIAAEAIGENNVIESPPLMGGEDFGYFMQKVPGTFFFTGGAMDDANLVFPHHHPRFDFNEEAMKVAGKVLLSAVAKANEAEIGKK</sequence>
<keyword evidence="5" id="KW-0464">Manganese</keyword>
<dbReference type="AlphaFoldDB" id="A0AB39HM36"/>
<dbReference type="SUPFAM" id="SSF53187">
    <property type="entry name" value="Zn-dependent exopeptidases"/>
    <property type="match status" value="1"/>
</dbReference>
<comment type="cofactor">
    <cofactor evidence="5">
        <name>Mn(2+)</name>
        <dbReference type="ChEBI" id="CHEBI:29035"/>
    </cofactor>
    <text evidence="5">The Mn(2+) ion enhances activity.</text>
</comment>
<evidence type="ECO:0000256" key="5">
    <source>
        <dbReference type="PIRSR" id="PIRSR005962-1"/>
    </source>
</evidence>
<evidence type="ECO:0000259" key="6">
    <source>
        <dbReference type="Pfam" id="PF07687"/>
    </source>
</evidence>
<evidence type="ECO:0000256" key="4">
    <source>
        <dbReference type="ARBA" id="ARBA00052737"/>
    </source>
</evidence>
<dbReference type="Gene3D" id="3.30.70.360">
    <property type="match status" value="1"/>
</dbReference>
<evidence type="ECO:0000256" key="3">
    <source>
        <dbReference type="ARBA" id="ARBA00022801"/>
    </source>
</evidence>
<dbReference type="Pfam" id="PF01546">
    <property type="entry name" value="Peptidase_M20"/>
    <property type="match status" value="1"/>
</dbReference>
<dbReference type="EMBL" id="CP162599">
    <property type="protein sequence ID" value="XDK32442.1"/>
    <property type="molecule type" value="Genomic_DNA"/>
</dbReference>
<dbReference type="GO" id="GO:0046872">
    <property type="term" value="F:metal ion binding"/>
    <property type="evidence" value="ECO:0007669"/>
    <property type="project" value="UniProtKB-KW"/>
</dbReference>
<proteinExistence type="inferred from homology"/>
<feature type="domain" description="Peptidase M20 dimerisation" evidence="6">
    <location>
        <begin position="187"/>
        <end position="281"/>
    </location>
</feature>
<dbReference type="Pfam" id="PF07687">
    <property type="entry name" value="M20_dimer"/>
    <property type="match status" value="1"/>
</dbReference>
<comment type="similarity">
    <text evidence="1">Belongs to the peptidase M20 family.</text>
</comment>
<evidence type="ECO:0000313" key="7">
    <source>
        <dbReference type="EMBL" id="XDK32442.1"/>
    </source>
</evidence>
<keyword evidence="2 5" id="KW-0479">Metal-binding</keyword>
<evidence type="ECO:0000256" key="2">
    <source>
        <dbReference type="ARBA" id="ARBA00022723"/>
    </source>
</evidence>
<feature type="binding site" evidence="5">
    <location>
        <position position="140"/>
    </location>
    <ligand>
        <name>Mn(2+)</name>
        <dbReference type="ChEBI" id="CHEBI:29035"/>
        <label>2</label>
    </ligand>
</feature>
<gene>
    <name evidence="7" type="ORF">AB4Y30_15760</name>
</gene>
<name>A0AB39HM36_9BACI</name>
<dbReference type="Gene3D" id="3.40.630.10">
    <property type="entry name" value="Zn peptidases"/>
    <property type="match status" value="1"/>
</dbReference>
<dbReference type="NCBIfam" id="TIGR01891">
    <property type="entry name" value="amidohydrolases"/>
    <property type="match status" value="1"/>
</dbReference>
<dbReference type="InterPro" id="IPR017439">
    <property type="entry name" value="Amidohydrolase"/>
</dbReference>
<dbReference type="FunFam" id="3.30.70.360:FF:000001">
    <property type="entry name" value="N-acetyldiaminopimelate deacetylase"/>
    <property type="match status" value="1"/>
</dbReference>
<dbReference type="SUPFAM" id="SSF55031">
    <property type="entry name" value="Bacterial exopeptidase dimerisation domain"/>
    <property type="match status" value="1"/>
</dbReference>
<dbReference type="FunFam" id="3.40.630.10:FF:000006">
    <property type="entry name" value="N-acetyldiaminopimelate deacetylase"/>
    <property type="match status" value="1"/>
</dbReference>
<dbReference type="InterPro" id="IPR011650">
    <property type="entry name" value="Peptidase_M20_dimer"/>
</dbReference>
<feature type="binding site" evidence="5">
    <location>
        <position position="106"/>
    </location>
    <ligand>
        <name>Mn(2+)</name>
        <dbReference type="ChEBI" id="CHEBI:29035"/>
        <label>2</label>
    </ligand>
</feature>